<evidence type="ECO:0000256" key="2">
    <source>
        <dbReference type="ARBA" id="ARBA00022801"/>
    </source>
</evidence>
<keyword evidence="2 5" id="KW-0378">Hydrolase</keyword>
<dbReference type="SUPFAM" id="SSF51445">
    <property type="entry name" value="(Trans)glycosidases"/>
    <property type="match status" value="1"/>
</dbReference>
<keyword evidence="3" id="KW-0732">Signal</keyword>
<keyword evidence="5" id="KW-0326">Glycosidase</keyword>
<dbReference type="EMBL" id="JACHEK010000009">
    <property type="protein sequence ID" value="MBB6146352.1"/>
    <property type="molecule type" value="Genomic_DNA"/>
</dbReference>
<feature type="signal peptide" evidence="3">
    <location>
        <begin position="1"/>
        <end position="29"/>
    </location>
</feature>
<dbReference type="AlphaFoldDB" id="A0A841JYC5"/>
<evidence type="ECO:0000313" key="6">
    <source>
        <dbReference type="Proteomes" id="UP000538666"/>
    </source>
</evidence>
<protein>
    <submittedName>
        <fullName evidence="5">Beta-glucosidase</fullName>
        <ecNumber evidence="5">3.2.1.21</ecNumber>
    </submittedName>
</protein>
<organism evidence="5 6">
    <name type="scientific">Silvibacterium bohemicum</name>
    <dbReference type="NCBI Taxonomy" id="1577686"/>
    <lineage>
        <taxon>Bacteria</taxon>
        <taxon>Pseudomonadati</taxon>
        <taxon>Acidobacteriota</taxon>
        <taxon>Terriglobia</taxon>
        <taxon>Terriglobales</taxon>
        <taxon>Acidobacteriaceae</taxon>
        <taxon>Silvibacterium</taxon>
    </lineage>
</organism>
<dbReference type="InterPro" id="IPR036962">
    <property type="entry name" value="Glyco_hydro_3_N_sf"/>
</dbReference>
<evidence type="ECO:0000313" key="5">
    <source>
        <dbReference type="EMBL" id="MBB6146352.1"/>
    </source>
</evidence>
<proteinExistence type="inferred from homology"/>
<dbReference type="Gene3D" id="2.60.40.10">
    <property type="entry name" value="Immunoglobulins"/>
    <property type="match status" value="1"/>
</dbReference>
<dbReference type="PANTHER" id="PTHR42715:SF10">
    <property type="entry name" value="BETA-GLUCOSIDASE"/>
    <property type="match status" value="1"/>
</dbReference>
<dbReference type="Gene3D" id="3.40.50.1700">
    <property type="entry name" value="Glycoside hydrolase family 3 C-terminal domain"/>
    <property type="match status" value="1"/>
</dbReference>
<keyword evidence="6" id="KW-1185">Reference proteome</keyword>
<dbReference type="Pfam" id="PF14310">
    <property type="entry name" value="Fn3-like"/>
    <property type="match status" value="1"/>
</dbReference>
<comment type="caution">
    <text evidence="5">The sequence shown here is derived from an EMBL/GenBank/DDBJ whole genome shotgun (WGS) entry which is preliminary data.</text>
</comment>
<dbReference type="SMART" id="SM01217">
    <property type="entry name" value="Fn3_like"/>
    <property type="match status" value="1"/>
</dbReference>
<accession>A0A841JYC5</accession>
<dbReference type="SUPFAM" id="SSF52279">
    <property type="entry name" value="Beta-D-glucan exohydrolase, C-terminal domain"/>
    <property type="match status" value="1"/>
</dbReference>
<dbReference type="Pfam" id="PF01915">
    <property type="entry name" value="Glyco_hydro_3_C"/>
    <property type="match status" value="1"/>
</dbReference>
<gene>
    <name evidence="5" type="ORF">HNQ77_004324</name>
</gene>
<dbReference type="Pfam" id="PF00933">
    <property type="entry name" value="Glyco_hydro_3"/>
    <property type="match status" value="1"/>
</dbReference>
<feature type="chain" id="PRO_5032598917" evidence="3">
    <location>
        <begin position="30"/>
        <end position="759"/>
    </location>
</feature>
<dbReference type="PRINTS" id="PR00133">
    <property type="entry name" value="GLHYDRLASE3"/>
</dbReference>
<dbReference type="Gene3D" id="3.20.20.300">
    <property type="entry name" value="Glycoside hydrolase, family 3, N-terminal domain"/>
    <property type="match status" value="1"/>
</dbReference>
<dbReference type="InterPro" id="IPR001764">
    <property type="entry name" value="Glyco_hydro_3_N"/>
</dbReference>
<evidence type="ECO:0000259" key="4">
    <source>
        <dbReference type="SMART" id="SM01217"/>
    </source>
</evidence>
<dbReference type="GO" id="GO:0008422">
    <property type="term" value="F:beta-glucosidase activity"/>
    <property type="evidence" value="ECO:0007669"/>
    <property type="project" value="UniProtKB-EC"/>
</dbReference>
<dbReference type="InterPro" id="IPR002772">
    <property type="entry name" value="Glyco_hydro_3_C"/>
</dbReference>
<dbReference type="EC" id="3.2.1.21" evidence="5"/>
<dbReference type="RefSeq" id="WP_050058208.1">
    <property type="nucleotide sequence ID" value="NZ_JACHEK010000009.1"/>
</dbReference>
<reference evidence="5 6" key="1">
    <citation type="submission" date="2020-08" db="EMBL/GenBank/DDBJ databases">
        <title>Genomic Encyclopedia of Type Strains, Phase IV (KMG-IV): sequencing the most valuable type-strain genomes for metagenomic binning, comparative biology and taxonomic classification.</title>
        <authorList>
            <person name="Goeker M."/>
        </authorList>
    </citation>
    <scope>NUCLEOTIDE SEQUENCE [LARGE SCALE GENOMIC DNA]</scope>
    <source>
        <strain evidence="5 6">DSM 103733</strain>
    </source>
</reference>
<dbReference type="InterPro" id="IPR026891">
    <property type="entry name" value="Fn3-like"/>
</dbReference>
<dbReference type="InterPro" id="IPR017853">
    <property type="entry name" value="GH"/>
</dbReference>
<dbReference type="Proteomes" id="UP000538666">
    <property type="component" value="Unassembled WGS sequence"/>
</dbReference>
<dbReference type="InterPro" id="IPR036881">
    <property type="entry name" value="Glyco_hydro_3_C_sf"/>
</dbReference>
<sequence length="759" mass="82015">MISPKLRKPLSMVAFAAALCTAPVLSLSAQDHNSKTQHHPWDNKSLSPDERADMVVKEMTLDEKIQLVHGAGWGVLRAGDPVDPHSNFAASYVPGIERLGIPGIDLADSAVGARMAAYQSRYATLLPSTLGAAASWDPEGAQLYGDVIGRELRAWGTNMSIGGGVDLMREPRNGRNFEYAGEDPLLAGTMTGNLMKGLQAEHVMGDIKHYAFNDQETGRDIGNAIIGHRAARESDLLAFQIAIAISDPAGVMCSYNRVNGDYACENDWLLNQVLKKDFHFKGWVLSDWGGTHSAAKAALAGLDQEMPEDIYFGEPLKQAVQKGEVPMLRLDDMDHRILRSMFATGVIDFSPYPRSVVDPFKGRDDAQHIAEESIVLLKNANNLLPLNASSIHSIALIGSHADVGVLSGGGSAQVDAPGGNAIDPHTGSAHWGETVYFPSSPLRYIREHAPNAKVEFNAGDDKSAAAAFAKSAEVAIVFVHQPMHEGMDAKTLSLPDNQDALVSAVAEANPHTIVVLETGGPVSMPWAENVQGIFAAWYPGIGGAQALANLLFGDVNPSGKLPATFAKRDEDLPHPVIAGMDLKPLPLEVETNMGGHRIRHNEMRLPAFDVNYTEGAKIGYKWYEAQHIQPLFWFGFGLSYTTYEYSNLKVEDHGREVTLTVKNTGSRAGAEIAEVYAELPAAANENYKRLVAFDRIPLAPGESKTVTMKIDPTLLSIYKEAKNGDEAKDGWDLLPGEYKFVAGPSSSTTPLTATLHIGK</sequence>
<dbReference type="InterPro" id="IPR013783">
    <property type="entry name" value="Ig-like_fold"/>
</dbReference>
<evidence type="ECO:0000256" key="3">
    <source>
        <dbReference type="SAM" id="SignalP"/>
    </source>
</evidence>
<feature type="domain" description="Fibronectin type III-like" evidence="4">
    <location>
        <begin position="671"/>
        <end position="746"/>
    </location>
</feature>
<dbReference type="GO" id="GO:0005975">
    <property type="term" value="P:carbohydrate metabolic process"/>
    <property type="evidence" value="ECO:0007669"/>
    <property type="project" value="InterPro"/>
</dbReference>
<dbReference type="PANTHER" id="PTHR42715">
    <property type="entry name" value="BETA-GLUCOSIDASE"/>
    <property type="match status" value="1"/>
</dbReference>
<evidence type="ECO:0000256" key="1">
    <source>
        <dbReference type="ARBA" id="ARBA00005336"/>
    </source>
</evidence>
<dbReference type="OrthoDB" id="9805821at2"/>
<dbReference type="InterPro" id="IPR050288">
    <property type="entry name" value="Cellulose_deg_GH3"/>
</dbReference>
<name>A0A841JYC5_9BACT</name>
<comment type="similarity">
    <text evidence="1">Belongs to the glycosyl hydrolase 3 family.</text>
</comment>